<comment type="caution">
    <text evidence="10">The sequence shown here is derived from an EMBL/GenBank/DDBJ whole genome shotgun (WGS) entry which is preliminary data.</text>
</comment>
<dbReference type="Gene3D" id="3.80.20.20">
    <property type="entry name" value="Receptor L-domain"/>
    <property type="match status" value="2"/>
</dbReference>
<keyword evidence="5 9" id="KW-0732">Signal</keyword>
<evidence type="ECO:0000256" key="3">
    <source>
        <dbReference type="ARBA" id="ARBA00022475"/>
    </source>
</evidence>
<evidence type="ECO:0000256" key="2">
    <source>
        <dbReference type="ARBA" id="ARBA00005798"/>
    </source>
</evidence>
<evidence type="ECO:0000313" key="11">
    <source>
        <dbReference type="Proteomes" id="UP000031516"/>
    </source>
</evidence>
<dbReference type="GO" id="GO:0005886">
    <property type="term" value="C:plasma membrane"/>
    <property type="evidence" value="ECO:0007669"/>
    <property type="project" value="UniProtKB-SubCell"/>
</dbReference>
<proteinExistence type="inferred from homology"/>
<dbReference type="OrthoDB" id="536881at2759"/>
<evidence type="ECO:0000256" key="6">
    <source>
        <dbReference type="ARBA" id="ARBA00023180"/>
    </source>
</evidence>
<evidence type="ECO:0000256" key="8">
    <source>
        <dbReference type="SAM" id="MobiDB-lite"/>
    </source>
</evidence>
<evidence type="ECO:0000256" key="1">
    <source>
        <dbReference type="ARBA" id="ARBA00004609"/>
    </source>
</evidence>
<dbReference type="SUPFAM" id="SSF52058">
    <property type="entry name" value="L domain-like"/>
    <property type="match status" value="2"/>
</dbReference>
<dbReference type="AlphaFoldDB" id="A0A0A8L3D7"/>
<dbReference type="GO" id="GO:0098552">
    <property type="term" value="C:side of membrane"/>
    <property type="evidence" value="ECO:0007669"/>
    <property type="project" value="UniProtKB-KW"/>
</dbReference>
<evidence type="ECO:0000256" key="9">
    <source>
        <dbReference type="SAM" id="SignalP"/>
    </source>
</evidence>
<dbReference type="GO" id="GO:0009986">
    <property type="term" value="C:cell surface"/>
    <property type="evidence" value="ECO:0007669"/>
    <property type="project" value="TreeGrafter"/>
</dbReference>
<protein>
    <submittedName>
        <fullName evidence="10">WGS project CCBQ000000000 data, contig MAT</fullName>
    </submittedName>
</protein>
<accession>A0A0A8L3D7</accession>
<dbReference type="Proteomes" id="UP000031516">
    <property type="component" value="Unassembled WGS sequence"/>
</dbReference>
<comment type="subcellular location">
    <subcellularLocation>
        <location evidence="1">Cell membrane</location>
        <topology evidence="1">Lipid-anchor</topology>
        <topology evidence="1">GPI-anchor</topology>
    </subcellularLocation>
</comment>
<dbReference type="InterPro" id="IPR051648">
    <property type="entry name" value="CWI-Assembly_Regulator"/>
</dbReference>
<feature type="chain" id="PRO_5002038732" evidence="9">
    <location>
        <begin position="20"/>
        <end position="428"/>
    </location>
</feature>
<dbReference type="PANTHER" id="PTHR31018:SF12">
    <property type="entry name" value="SPORULATION-SPECIFIC PROTEIN 2-RELATED"/>
    <property type="match status" value="1"/>
</dbReference>
<keyword evidence="4" id="KW-0336">GPI-anchor</keyword>
<name>A0A0A8L3D7_9SACH</name>
<evidence type="ECO:0000256" key="4">
    <source>
        <dbReference type="ARBA" id="ARBA00022622"/>
    </source>
</evidence>
<keyword evidence="7" id="KW-0449">Lipoprotein</keyword>
<dbReference type="PANTHER" id="PTHR31018">
    <property type="entry name" value="SPORULATION-SPECIFIC PROTEIN-RELATED"/>
    <property type="match status" value="1"/>
</dbReference>
<gene>
    <name evidence="10" type="ORF">KLDO_g1013</name>
</gene>
<keyword evidence="3" id="KW-1003">Cell membrane</keyword>
<keyword evidence="11" id="KW-1185">Reference proteome</keyword>
<evidence type="ECO:0000256" key="7">
    <source>
        <dbReference type="ARBA" id="ARBA00023288"/>
    </source>
</evidence>
<evidence type="ECO:0000256" key="5">
    <source>
        <dbReference type="ARBA" id="ARBA00022729"/>
    </source>
</evidence>
<feature type="region of interest" description="Disordered" evidence="8">
    <location>
        <begin position="383"/>
        <end position="408"/>
    </location>
</feature>
<sequence>MLKIITALLLAAVATIVHGINIEESGYDREFQANNQDGLKNASNNVLCKKDQHIIENQTDLNVLSNECSTVDGSITFQNYVEPHINLGNIKSINGDFLVEENNLVVSVQGDSLQKIGGTFKLYDLTSLNAVSFPRLHDLNVVHWRVVPILSSVVWDNNIDLIKSLIISDSSLTSLKGFDKIEKLETLNINNNRYLESIDTNIKYISKQLSVSANADDLILQMPQLIWANNLTIRDTKEINLEGLQYVNQSLEFIENKVDTLQLSELKSVGGTLGIIENRHLSKLDFNNLSQISGGLMIANNNAIEKIDFFKSLKLIGGAIQFKGNIRDTDFPSLRLVKGSAVIESSSDELDCSKWVTPNAGSSIIRGGKIECEAKGKKSSASVRQDGTVLDRTTSDSSEEKETNGSTTTGTNLLLLTLAILGTFRLIV</sequence>
<dbReference type="GO" id="GO:0030476">
    <property type="term" value="P:ascospore wall assembly"/>
    <property type="evidence" value="ECO:0007669"/>
    <property type="project" value="TreeGrafter"/>
</dbReference>
<reference evidence="10 11" key="1">
    <citation type="submission" date="2014-03" db="EMBL/GenBank/DDBJ databases">
        <title>The genome of Kluyveromyces dobzhanskii.</title>
        <authorList>
            <person name="Nystedt B."/>
            <person name="Astrom S."/>
        </authorList>
    </citation>
    <scope>NUCLEOTIDE SEQUENCE [LARGE SCALE GENOMIC DNA]</scope>
    <source>
        <strain evidence="10 11">CBS 2104</strain>
    </source>
</reference>
<feature type="signal peptide" evidence="9">
    <location>
        <begin position="1"/>
        <end position="19"/>
    </location>
</feature>
<dbReference type="InterPro" id="IPR036941">
    <property type="entry name" value="Rcpt_L-dom_sf"/>
</dbReference>
<dbReference type="GO" id="GO:0009277">
    <property type="term" value="C:fungal-type cell wall"/>
    <property type="evidence" value="ECO:0007669"/>
    <property type="project" value="TreeGrafter"/>
</dbReference>
<keyword evidence="4" id="KW-0472">Membrane</keyword>
<dbReference type="EMBL" id="CCBQ010000018">
    <property type="protein sequence ID" value="CDO92700.1"/>
    <property type="molecule type" value="Genomic_DNA"/>
</dbReference>
<evidence type="ECO:0000313" key="10">
    <source>
        <dbReference type="EMBL" id="CDO92700.1"/>
    </source>
</evidence>
<organism evidence="10 11">
    <name type="scientific">Kluyveromyces dobzhanskii CBS 2104</name>
    <dbReference type="NCBI Taxonomy" id="1427455"/>
    <lineage>
        <taxon>Eukaryota</taxon>
        <taxon>Fungi</taxon>
        <taxon>Dikarya</taxon>
        <taxon>Ascomycota</taxon>
        <taxon>Saccharomycotina</taxon>
        <taxon>Saccharomycetes</taxon>
        <taxon>Saccharomycetales</taxon>
        <taxon>Saccharomycetaceae</taxon>
        <taxon>Kluyveromyces</taxon>
    </lineage>
</organism>
<feature type="compositionally biased region" description="Polar residues" evidence="8">
    <location>
        <begin position="383"/>
        <end position="396"/>
    </location>
</feature>
<comment type="similarity">
    <text evidence="2">Belongs to the SPS2 family.</text>
</comment>
<keyword evidence="6" id="KW-0325">Glycoprotein</keyword>